<evidence type="ECO:0000313" key="6">
    <source>
        <dbReference type="Proteomes" id="UP000236729"/>
    </source>
</evidence>
<feature type="domain" description="Recombinase" evidence="2">
    <location>
        <begin position="57"/>
        <end position="175"/>
    </location>
</feature>
<dbReference type="GO" id="GO:0003677">
    <property type="term" value="F:DNA binding"/>
    <property type="evidence" value="ECO:0007669"/>
    <property type="project" value="InterPro"/>
</dbReference>
<evidence type="ECO:0000313" key="5">
    <source>
        <dbReference type="Proteomes" id="UP000199690"/>
    </source>
</evidence>
<accession>A0A1H5V844</accession>
<keyword evidence="5" id="KW-1185">Reference proteome</keyword>
<dbReference type="PROSITE" id="PS51737">
    <property type="entry name" value="RECOMBINASE_DNA_BIND"/>
    <property type="match status" value="1"/>
</dbReference>
<evidence type="ECO:0000259" key="2">
    <source>
        <dbReference type="PROSITE" id="PS51737"/>
    </source>
</evidence>
<dbReference type="EMBL" id="FNVB01000002">
    <property type="protein sequence ID" value="SEF83380.1"/>
    <property type="molecule type" value="Genomic_DNA"/>
</dbReference>
<dbReference type="AlphaFoldDB" id="A0A1H5V844"/>
<gene>
    <name evidence="3" type="ORF">SAMN02982929_00796</name>
    <name evidence="4" type="ORF">SAMN05216506_1011274</name>
</gene>
<dbReference type="InterPro" id="IPR038109">
    <property type="entry name" value="DNA_bind_recomb_sf"/>
</dbReference>
<evidence type="ECO:0000313" key="3">
    <source>
        <dbReference type="EMBL" id="SEF83380.1"/>
    </source>
</evidence>
<sequence>MVCGSRSTGGCPPADSRTRRPRARGSGQCRRSWSRASVRSWSTQTRLEGRFLGGRPPYGYRLADAGPHPNTTHAQWGRRVHVLEPDPATAPWVRWMFTERARGRSVASLARELNYRGVPCPAEADQARSPHRSAGRWIARTIALNPGEAALHRPASLEPAHHQRPRHRGTRWRPRLRTSAPKLCARLGSLRTPVPCSVGRRGHIHFRSRDTSCAANCGRPGAGVRVGRDGGVR</sequence>
<dbReference type="InterPro" id="IPR011109">
    <property type="entry name" value="DNA_bind_recombinase_dom"/>
</dbReference>
<reference evidence="5 6" key="1">
    <citation type="submission" date="2016-10" db="EMBL/GenBank/DDBJ databases">
        <authorList>
            <person name="Varghese N."/>
            <person name="Submissions S."/>
        </authorList>
    </citation>
    <scope>NUCLEOTIDE SEQUENCE [LARGE SCALE GENOMIC DNA]</scope>
    <source>
        <strain evidence="6">ATCC 20501</strain>
        <strain evidence="4 5">CGMCC 4.3529</strain>
    </source>
</reference>
<dbReference type="Proteomes" id="UP000236729">
    <property type="component" value="Unassembled WGS sequence"/>
</dbReference>
<organism evidence="3 6">
    <name type="scientific">Saccharopolyspora kobensis</name>
    <dbReference type="NCBI Taxonomy" id="146035"/>
    <lineage>
        <taxon>Bacteria</taxon>
        <taxon>Bacillati</taxon>
        <taxon>Actinomycetota</taxon>
        <taxon>Actinomycetes</taxon>
        <taxon>Pseudonocardiales</taxon>
        <taxon>Pseudonocardiaceae</taxon>
        <taxon>Saccharopolyspora</taxon>
    </lineage>
</organism>
<accession>A0A1I1KTC4</accession>
<proteinExistence type="predicted"/>
<evidence type="ECO:0000313" key="4">
    <source>
        <dbReference type="EMBL" id="SFC64074.1"/>
    </source>
</evidence>
<feature type="region of interest" description="Disordered" evidence="1">
    <location>
        <begin position="1"/>
        <end position="29"/>
    </location>
</feature>
<dbReference type="GO" id="GO:0000150">
    <property type="term" value="F:DNA strand exchange activity"/>
    <property type="evidence" value="ECO:0007669"/>
    <property type="project" value="InterPro"/>
</dbReference>
<protein>
    <recommendedName>
        <fullName evidence="2">Recombinase domain-containing protein</fullName>
    </recommendedName>
</protein>
<dbReference type="Proteomes" id="UP000199690">
    <property type="component" value="Unassembled WGS sequence"/>
</dbReference>
<reference evidence="3" key="2">
    <citation type="submission" date="2016-10" db="EMBL/GenBank/DDBJ databases">
        <authorList>
            <person name="de Groot N.N."/>
        </authorList>
    </citation>
    <scope>NUCLEOTIDE SEQUENCE [LARGE SCALE GENOMIC DNA]</scope>
    <source>
        <strain evidence="3">ATCC 20501</strain>
    </source>
</reference>
<name>A0A1H5V844_9PSEU</name>
<dbReference type="EMBL" id="FOME01000001">
    <property type="protein sequence ID" value="SFC64074.1"/>
    <property type="molecule type" value="Genomic_DNA"/>
</dbReference>
<evidence type="ECO:0000256" key="1">
    <source>
        <dbReference type="SAM" id="MobiDB-lite"/>
    </source>
</evidence>
<dbReference type="Gene3D" id="3.90.1750.20">
    <property type="entry name" value="Putative Large Serine Recombinase, Chain B, Domain 2"/>
    <property type="match status" value="1"/>
</dbReference>